<sequence>MLTLFYFFPLALNRWQNSGTYCDVIRQLISISDLEEKPTVHPEDCSHPQCQREQSPTDSTTTHYPSSPDPYSGQQHQQQHHHHQGLVEVDHTATTSNDPLSDVSFGSSSQPTAETGTGTGTEARTGYIDMDPVFSLPLYSNELGNLPLHQTFDPFGDSQAWVEYEQQQHAGLFSNDAHGTEMQQQDVLPVSGTRQGHAGGHHHHQHQQQYHHHQGSGEMSGSGGGGGGGDGGVSSSGRGLQPSEEAYYGYGDLGEHLKSWNLHARVCECSGGLILDYLNRRVVGDGCGFGECIGFSEWRLESLPFER</sequence>
<evidence type="ECO:0000256" key="1">
    <source>
        <dbReference type="SAM" id="MobiDB-lite"/>
    </source>
</evidence>
<protein>
    <submittedName>
        <fullName evidence="2">Uncharacterized protein</fullName>
    </submittedName>
</protein>
<feature type="compositionally biased region" description="Polar residues" evidence="1">
    <location>
        <begin position="92"/>
        <end position="111"/>
    </location>
</feature>
<feature type="compositionally biased region" description="Gly residues" evidence="1">
    <location>
        <begin position="218"/>
        <end position="234"/>
    </location>
</feature>
<accession>A0A4S8M4N5</accession>
<organism evidence="2 3">
    <name type="scientific">Dendrothele bispora (strain CBS 962.96)</name>
    <dbReference type="NCBI Taxonomy" id="1314807"/>
    <lineage>
        <taxon>Eukaryota</taxon>
        <taxon>Fungi</taxon>
        <taxon>Dikarya</taxon>
        <taxon>Basidiomycota</taxon>
        <taxon>Agaricomycotina</taxon>
        <taxon>Agaricomycetes</taxon>
        <taxon>Agaricomycetidae</taxon>
        <taxon>Agaricales</taxon>
        <taxon>Agaricales incertae sedis</taxon>
        <taxon>Dendrothele</taxon>
    </lineage>
</organism>
<evidence type="ECO:0000313" key="2">
    <source>
        <dbReference type="EMBL" id="THU97166.1"/>
    </source>
</evidence>
<keyword evidence="3" id="KW-1185">Reference proteome</keyword>
<dbReference type="Proteomes" id="UP000297245">
    <property type="component" value="Unassembled WGS sequence"/>
</dbReference>
<proteinExistence type="predicted"/>
<dbReference type="AlphaFoldDB" id="A0A4S8M4N5"/>
<feature type="compositionally biased region" description="Low complexity" evidence="1">
    <location>
        <begin position="112"/>
        <end position="126"/>
    </location>
</feature>
<feature type="compositionally biased region" description="Basic residues" evidence="1">
    <location>
        <begin position="199"/>
        <end position="214"/>
    </location>
</feature>
<evidence type="ECO:0000313" key="3">
    <source>
        <dbReference type="Proteomes" id="UP000297245"/>
    </source>
</evidence>
<name>A0A4S8M4N5_DENBC</name>
<dbReference type="EMBL" id="ML179161">
    <property type="protein sequence ID" value="THU97166.1"/>
    <property type="molecule type" value="Genomic_DNA"/>
</dbReference>
<gene>
    <name evidence="2" type="ORF">K435DRAFT_71779</name>
</gene>
<feature type="compositionally biased region" description="Polar residues" evidence="1">
    <location>
        <begin position="48"/>
        <end position="65"/>
    </location>
</feature>
<feature type="region of interest" description="Disordered" evidence="1">
    <location>
        <begin position="38"/>
        <end position="126"/>
    </location>
</feature>
<reference evidence="2 3" key="1">
    <citation type="journal article" date="2019" name="Nat. Ecol. Evol.">
        <title>Megaphylogeny resolves global patterns of mushroom evolution.</title>
        <authorList>
            <person name="Varga T."/>
            <person name="Krizsan K."/>
            <person name="Foldi C."/>
            <person name="Dima B."/>
            <person name="Sanchez-Garcia M."/>
            <person name="Sanchez-Ramirez S."/>
            <person name="Szollosi G.J."/>
            <person name="Szarkandi J.G."/>
            <person name="Papp V."/>
            <person name="Albert L."/>
            <person name="Andreopoulos W."/>
            <person name="Angelini C."/>
            <person name="Antonin V."/>
            <person name="Barry K.W."/>
            <person name="Bougher N.L."/>
            <person name="Buchanan P."/>
            <person name="Buyck B."/>
            <person name="Bense V."/>
            <person name="Catcheside P."/>
            <person name="Chovatia M."/>
            <person name="Cooper J."/>
            <person name="Damon W."/>
            <person name="Desjardin D."/>
            <person name="Finy P."/>
            <person name="Geml J."/>
            <person name="Haridas S."/>
            <person name="Hughes K."/>
            <person name="Justo A."/>
            <person name="Karasinski D."/>
            <person name="Kautmanova I."/>
            <person name="Kiss B."/>
            <person name="Kocsube S."/>
            <person name="Kotiranta H."/>
            <person name="LaButti K.M."/>
            <person name="Lechner B.E."/>
            <person name="Liimatainen K."/>
            <person name="Lipzen A."/>
            <person name="Lukacs Z."/>
            <person name="Mihaltcheva S."/>
            <person name="Morgado L.N."/>
            <person name="Niskanen T."/>
            <person name="Noordeloos M.E."/>
            <person name="Ohm R.A."/>
            <person name="Ortiz-Santana B."/>
            <person name="Ovrebo C."/>
            <person name="Racz N."/>
            <person name="Riley R."/>
            <person name="Savchenko A."/>
            <person name="Shiryaev A."/>
            <person name="Soop K."/>
            <person name="Spirin V."/>
            <person name="Szebenyi C."/>
            <person name="Tomsovsky M."/>
            <person name="Tulloss R.E."/>
            <person name="Uehling J."/>
            <person name="Grigoriev I.V."/>
            <person name="Vagvolgyi C."/>
            <person name="Papp T."/>
            <person name="Martin F.M."/>
            <person name="Miettinen O."/>
            <person name="Hibbett D.S."/>
            <person name="Nagy L.G."/>
        </authorList>
    </citation>
    <scope>NUCLEOTIDE SEQUENCE [LARGE SCALE GENOMIC DNA]</scope>
    <source>
        <strain evidence="2 3">CBS 962.96</strain>
    </source>
</reference>
<feature type="region of interest" description="Disordered" evidence="1">
    <location>
        <begin position="191"/>
        <end position="240"/>
    </location>
</feature>